<gene>
    <name evidence="11" type="ORF">DRB17_16990</name>
</gene>
<evidence type="ECO:0000256" key="5">
    <source>
        <dbReference type="ARBA" id="ARBA00022692"/>
    </source>
</evidence>
<evidence type="ECO:0000256" key="9">
    <source>
        <dbReference type="RuleBase" id="RU369079"/>
    </source>
</evidence>
<evidence type="ECO:0000256" key="2">
    <source>
        <dbReference type="ARBA" id="ARBA00022448"/>
    </source>
</evidence>
<organism evidence="11 12">
    <name type="scientific">Ferruginivarius sediminum</name>
    <dbReference type="NCBI Taxonomy" id="2661937"/>
    <lineage>
        <taxon>Bacteria</taxon>
        <taxon>Pseudomonadati</taxon>
        <taxon>Pseudomonadota</taxon>
        <taxon>Alphaproteobacteria</taxon>
        <taxon>Rhodospirillales</taxon>
        <taxon>Rhodospirillaceae</taxon>
        <taxon>Ferruginivarius</taxon>
    </lineage>
</organism>
<comment type="function">
    <text evidence="9">Part of the tripartite ATP-independent periplasmic (TRAP) transport system.</text>
</comment>
<keyword evidence="4 9" id="KW-0997">Cell inner membrane</keyword>
<feature type="domain" description="Tripartite ATP-independent periplasmic transporters DctQ component" evidence="10">
    <location>
        <begin position="26"/>
        <end position="159"/>
    </location>
</feature>
<comment type="similarity">
    <text evidence="8 9">Belongs to the TRAP transporter small permease family.</text>
</comment>
<dbReference type="InterPro" id="IPR055348">
    <property type="entry name" value="DctQ"/>
</dbReference>
<keyword evidence="2 9" id="KW-0813">Transport</keyword>
<evidence type="ECO:0000256" key="8">
    <source>
        <dbReference type="ARBA" id="ARBA00038436"/>
    </source>
</evidence>
<evidence type="ECO:0000256" key="4">
    <source>
        <dbReference type="ARBA" id="ARBA00022519"/>
    </source>
</evidence>
<proteinExistence type="inferred from homology"/>
<keyword evidence="6 9" id="KW-1133">Transmembrane helix</keyword>
<keyword evidence="7 9" id="KW-0472">Membrane</keyword>
<name>A0A369TCL2_9PROT</name>
<comment type="subcellular location">
    <subcellularLocation>
        <location evidence="1 9">Cell inner membrane</location>
        <topology evidence="1 9">Multi-pass membrane protein</topology>
    </subcellularLocation>
</comment>
<reference evidence="11 12" key="1">
    <citation type="submission" date="2018-07" db="EMBL/GenBank/DDBJ databases">
        <title>Venubactetium sediminum gen. nov., sp. nov., isolated from a marine solar saltern.</title>
        <authorList>
            <person name="Wang S."/>
        </authorList>
    </citation>
    <scope>NUCLEOTIDE SEQUENCE [LARGE SCALE GENOMIC DNA]</scope>
    <source>
        <strain evidence="11 12">WD2A32</strain>
    </source>
</reference>
<keyword evidence="5 9" id="KW-0812">Transmembrane</keyword>
<comment type="caution">
    <text evidence="11">The sequence shown here is derived from an EMBL/GenBank/DDBJ whole genome shotgun (WGS) entry which is preliminary data.</text>
</comment>
<keyword evidence="12" id="KW-1185">Reference proteome</keyword>
<sequence>MARLSRGIDWLNERIGRLVAWFALAMVLVQFTFVLMSFVFGLGSLIIQESVVYLHGAMFMLGAGYTLLHDGHVRVDVFYRDASPATRAKVDIAGSFLFLVPVCVLIFIYAWPYVAQSWAVGEGSMEGSGIQGVYLLKTVVLLFCALLALQGLSQATKAWLTLKGKPPAPPETSETGV</sequence>
<protein>
    <recommendedName>
        <fullName evidence="9">TRAP transporter small permease protein</fullName>
    </recommendedName>
</protein>
<evidence type="ECO:0000313" key="11">
    <source>
        <dbReference type="EMBL" id="RDD60646.1"/>
    </source>
</evidence>
<comment type="subunit">
    <text evidence="9">The complex comprises the extracytoplasmic solute receptor protein and the two transmembrane proteins.</text>
</comment>
<dbReference type="RefSeq" id="WP_114583423.1">
    <property type="nucleotide sequence ID" value="NZ_QPMH01000022.1"/>
</dbReference>
<dbReference type="Pfam" id="PF04290">
    <property type="entry name" value="DctQ"/>
    <property type="match status" value="1"/>
</dbReference>
<dbReference type="EMBL" id="QPMH01000022">
    <property type="protein sequence ID" value="RDD60646.1"/>
    <property type="molecule type" value="Genomic_DNA"/>
</dbReference>
<dbReference type="GO" id="GO:0005886">
    <property type="term" value="C:plasma membrane"/>
    <property type="evidence" value="ECO:0007669"/>
    <property type="project" value="UniProtKB-SubCell"/>
</dbReference>
<evidence type="ECO:0000256" key="7">
    <source>
        <dbReference type="ARBA" id="ARBA00023136"/>
    </source>
</evidence>
<evidence type="ECO:0000256" key="6">
    <source>
        <dbReference type="ARBA" id="ARBA00022989"/>
    </source>
</evidence>
<evidence type="ECO:0000259" key="10">
    <source>
        <dbReference type="Pfam" id="PF04290"/>
    </source>
</evidence>
<feature type="transmembrane region" description="Helical" evidence="9">
    <location>
        <begin position="52"/>
        <end position="69"/>
    </location>
</feature>
<feature type="transmembrane region" description="Helical" evidence="9">
    <location>
        <begin position="21"/>
        <end position="46"/>
    </location>
</feature>
<dbReference type="Proteomes" id="UP000253941">
    <property type="component" value="Unassembled WGS sequence"/>
</dbReference>
<feature type="transmembrane region" description="Helical" evidence="9">
    <location>
        <begin position="131"/>
        <end position="149"/>
    </location>
</feature>
<evidence type="ECO:0000256" key="3">
    <source>
        <dbReference type="ARBA" id="ARBA00022475"/>
    </source>
</evidence>
<dbReference type="GO" id="GO:0022857">
    <property type="term" value="F:transmembrane transporter activity"/>
    <property type="evidence" value="ECO:0007669"/>
    <property type="project" value="UniProtKB-UniRule"/>
</dbReference>
<dbReference type="AlphaFoldDB" id="A0A369TCL2"/>
<dbReference type="PANTHER" id="PTHR35011:SF4">
    <property type="entry name" value="SLL1102 PROTEIN"/>
    <property type="match status" value="1"/>
</dbReference>
<dbReference type="InterPro" id="IPR007387">
    <property type="entry name" value="TRAP_DctQ"/>
</dbReference>
<dbReference type="PANTHER" id="PTHR35011">
    <property type="entry name" value="2,3-DIKETO-L-GULONATE TRAP TRANSPORTER SMALL PERMEASE PROTEIN YIAM"/>
    <property type="match status" value="1"/>
</dbReference>
<accession>A0A369TCL2</accession>
<evidence type="ECO:0000313" key="12">
    <source>
        <dbReference type="Proteomes" id="UP000253941"/>
    </source>
</evidence>
<evidence type="ECO:0000256" key="1">
    <source>
        <dbReference type="ARBA" id="ARBA00004429"/>
    </source>
</evidence>
<keyword evidence="3" id="KW-1003">Cell membrane</keyword>
<feature type="transmembrane region" description="Helical" evidence="9">
    <location>
        <begin position="90"/>
        <end position="111"/>
    </location>
</feature>